<dbReference type="InterPro" id="IPR031325">
    <property type="entry name" value="RHS_repeat"/>
</dbReference>
<evidence type="ECO:0000313" key="2">
    <source>
        <dbReference type="EMBL" id="RHF79626.1"/>
    </source>
</evidence>
<dbReference type="AlphaFoldDB" id="A0A412FAU5"/>
<evidence type="ECO:0000313" key="1">
    <source>
        <dbReference type="EMBL" id="RGR63621.1"/>
    </source>
</evidence>
<dbReference type="Proteomes" id="UP000283701">
    <property type="component" value="Unassembled WGS sequence"/>
</dbReference>
<evidence type="ECO:0000313" key="3">
    <source>
        <dbReference type="Proteomes" id="UP000283701"/>
    </source>
</evidence>
<gene>
    <name evidence="2" type="ORF">DW654_17555</name>
    <name evidence="1" type="ORF">DWY29_16840</name>
</gene>
<sequence>MMKPEDSLESSCRVEIIQITDTMRQENLKKSYIKEQINQLLQETNANGTKDYAYDHRGNLLSVTSGEEEKKTCIH</sequence>
<dbReference type="Proteomes" id="UP000285820">
    <property type="component" value="Unassembled WGS sequence"/>
</dbReference>
<proteinExistence type="predicted"/>
<reference evidence="3 4" key="1">
    <citation type="submission" date="2018-08" db="EMBL/GenBank/DDBJ databases">
        <title>A genome reference for cultivated species of the human gut microbiota.</title>
        <authorList>
            <person name="Zou Y."/>
            <person name="Xue W."/>
            <person name="Luo G."/>
        </authorList>
    </citation>
    <scope>NUCLEOTIDE SEQUENCE [LARGE SCALE GENOMIC DNA]</scope>
    <source>
        <strain evidence="1 4">AF24-4</strain>
        <strain evidence="2 3">AM23-23AC</strain>
    </source>
</reference>
<dbReference type="EMBL" id="QRHP01000049">
    <property type="protein sequence ID" value="RHF79626.1"/>
    <property type="molecule type" value="Genomic_DNA"/>
</dbReference>
<dbReference type="NCBIfam" id="TIGR01643">
    <property type="entry name" value="YD_repeat_2x"/>
    <property type="match status" value="1"/>
</dbReference>
<evidence type="ECO:0008006" key="5">
    <source>
        <dbReference type="Google" id="ProtNLM"/>
    </source>
</evidence>
<protein>
    <recommendedName>
        <fullName evidence="5">RHS repeat protein</fullName>
    </recommendedName>
</protein>
<organism evidence="1 4">
    <name type="scientific">Roseburia inulinivorans</name>
    <dbReference type="NCBI Taxonomy" id="360807"/>
    <lineage>
        <taxon>Bacteria</taxon>
        <taxon>Bacillati</taxon>
        <taxon>Bacillota</taxon>
        <taxon>Clostridia</taxon>
        <taxon>Lachnospirales</taxon>
        <taxon>Lachnospiraceae</taxon>
        <taxon>Roseburia</taxon>
    </lineage>
</organism>
<accession>A0A412FAU5</accession>
<dbReference type="Pfam" id="PF05593">
    <property type="entry name" value="RHS_repeat"/>
    <property type="match status" value="1"/>
</dbReference>
<comment type="caution">
    <text evidence="1">The sequence shown here is derived from an EMBL/GenBank/DDBJ whole genome shotgun (WGS) entry which is preliminary data.</text>
</comment>
<evidence type="ECO:0000313" key="4">
    <source>
        <dbReference type="Proteomes" id="UP000285820"/>
    </source>
</evidence>
<name>A0A412FAU5_9FIRM</name>
<dbReference type="InterPro" id="IPR006530">
    <property type="entry name" value="YD"/>
</dbReference>
<dbReference type="EMBL" id="QRUN01000055">
    <property type="protein sequence ID" value="RGR63621.1"/>
    <property type="molecule type" value="Genomic_DNA"/>
</dbReference>